<reference evidence="3" key="1">
    <citation type="submission" date="2016-07" db="EMBL/GenBank/DDBJ databases">
        <title>Microvirga ossetica sp. nov. a new species of rhizobia isolated from root nodules of the legume species Vicia alpestris Steven originated from North Ossetia region in the Caucasus.</title>
        <authorList>
            <person name="Safronova V.I."/>
            <person name="Kuznetsova I.G."/>
            <person name="Sazanova A.L."/>
            <person name="Belimov A."/>
            <person name="Andronov E."/>
            <person name="Osledkin Y.S."/>
            <person name="Onishchuk O.P."/>
            <person name="Kurchak O.N."/>
            <person name="Shaposhnikov A.I."/>
            <person name="Willems A."/>
            <person name="Tikhonovich I.A."/>
        </authorList>
    </citation>
    <scope>NUCLEOTIDE SEQUENCE [LARGE SCALE GENOMIC DNA]</scope>
    <source>
        <strain evidence="3">V5/3M</strain>
    </source>
</reference>
<name>A0A1B2EAY5_9HYPH</name>
<dbReference type="RefSeq" id="WP_099508142.1">
    <property type="nucleotide sequence ID" value="NZ_CP016616.1"/>
</dbReference>
<feature type="region of interest" description="Disordered" evidence="1">
    <location>
        <begin position="162"/>
        <end position="194"/>
    </location>
</feature>
<accession>A0A1B2EAY5</accession>
<dbReference type="EMBL" id="CP016616">
    <property type="protein sequence ID" value="ANY77140.1"/>
    <property type="molecule type" value="Genomic_DNA"/>
</dbReference>
<protein>
    <recommendedName>
        <fullName evidence="4">Secreted protein</fullName>
    </recommendedName>
</protein>
<keyword evidence="2" id="KW-0732">Signal</keyword>
<dbReference type="KEGG" id="moc:BB934_01990"/>
<proteinExistence type="predicted"/>
<feature type="signal peptide" evidence="2">
    <location>
        <begin position="1"/>
        <end position="21"/>
    </location>
</feature>
<evidence type="ECO:0000313" key="3">
    <source>
        <dbReference type="EMBL" id="ANY77140.1"/>
    </source>
</evidence>
<evidence type="ECO:0000256" key="1">
    <source>
        <dbReference type="SAM" id="MobiDB-lite"/>
    </source>
</evidence>
<sequence length="225" mass="23554">MIRRGAFVATVAVGLANPALAQDFGAASGGSTAHEAAQRVLPVSSAAIARYFVEAKGCDKAVPVSVAARGREGMGVPTLDVTSSCRAATNLHLTDGQDYNTCMQDEQQARNQIRKGWSSYSPAIRARCTGEATTGGSPSYVDLFECMDMAKDAAHLEATGNGLDMTTSTETTGSITGQGSEARESARIKQNARSVARTIRIPSESDLDHAQAIDPNILRGVCQGC</sequence>
<gene>
    <name evidence="3" type="ORF">BB934_01990</name>
</gene>
<feature type="chain" id="PRO_5008535932" description="Secreted protein" evidence="2">
    <location>
        <begin position="22"/>
        <end position="225"/>
    </location>
</feature>
<organism evidence="3">
    <name type="scientific">Microvirga ossetica</name>
    <dbReference type="NCBI Taxonomy" id="1882682"/>
    <lineage>
        <taxon>Bacteria</taxon>
        <taxon>Pseudomonadati</taxon>
        <taxon>Pseudomonadota</taxon>
        <taxon>Alphaproteobacteria</taxon>
        <taxon>Hyphomicrobiales</taxon>
        <taxon>Methylobacteriaceae</taxon>
        <taxon>Microvirga</taxon>
    </lineage>
</organism>
<dbReference type="OrthoDB" id="7960860at2"/>
<feature type="compositionally biased region" description="Low complexity" evidence="1">
    <location>
        <begin position="166"/>
        <end position="180"/>
    </location>
</feature>
<dbReference type="AlphaFoldDB" id="A0A1B2EAY5"/>
<evidence type="ECO:0000256" key="2">
    <source>
        <dbReference type="SAM" id="SignalP"/>
    </source>
</evidence>
<evidence type="ECO:0008006" key="4">
    <source>
        <dbReference type="Google" id="ProtNLM"/>
    </source>
</evidence>